<keyword evidence="1" id="KW-1133">Transmembrane helix</keyword>
<keyword evidence="1" id="KW-0812">Transmembrane</keyword>
<dbReference type="OrthoDB" id="300641at2759"/>
<feature type="transmembrane region" description="Helical" evidence="1">
    <location>
        <begin position="582"/>
        <end position="608"/>
    </location>
</feature>
<organism evidence="2 3">
    <name type="scientific">Giardia muris</name>
    <dbReference type="NCBI Taxonomy" id="5742"/>
    <lineage>
        <taxon>Eukaryota</taxon>
        <taxon>Metamonada</taxon>
        <taxon>Diplomonadida</taxon>
        <taxon>Hexamitidae</taxon>
        <taxon>Giardiinae</taxon>
        <taxon>Giardia</taxon>
    </lineage>
</organism>
<accession>A0A4Z1SXG3</accession>
<dbReference type="Proteomes" id="UP000315496">
    <property type="component" value="Chromosome 1"/>
</dbReference>
<keyword evidence="1" id="KW-0472">Membrane</keyword>
<dbReference type="PANTHER" id="PTHR23275">
    <property type="entry name" value="CABRIOLET.-RELATED"/>
    <property type="match status" value="1"/>
</dbReference>
<protein>
    <submittedName>
        <fullName evidence="2">High cysteine membrane protein</fullName>
    </submittedName>
</protein>
<dbReference type="Pfam" id="PF03302">
    <property type="entry name" value="VSP"/>
    <property type="match status" value="1"/>
</dbReference>
<evidence type="ECO:0000256" key="1">
    <source>
        <dbReference type="SAM" id="Phobius"/>
    </source>
</evidence>
<dbReference type="InterPro" id="IPR052798">
    <property type="entry name" value="Giardia_VSA"/>
</dbReference>
<proteinExistence type="predicted"/>
<comment type="caution">
    <text evidence="2">The sequence shown here is derived from an EMBL/GenBank/DDBJ whole genome shotgun (WGS) entry which is preliminary data.</text>
</comment>
<dbReference type="EMBL" id="VDLU01000001">
    <property type="protein sequence ID" value="TNJ30472.1"/>
    <property type="molecule type" value="Genomic_DNA"/>
</dbReference>
<dbReference type="InterPro" id="IPR005127">
    <property type="entry name" value="Giardia_VSP"/>
</dbReference>
<dbReference type="AlphaFoldDB" id="A0A4Z1SXG3"/>
<reference evidence="2 3" key="1">
    <citation type="submission" date="2019-05" db="EMBL/GenBank/DDBJ databases">
        <title>The compact genome of Giardia muris reveals important steps in the evolution of intestinal protozoan parasites.</title>
        <authorList>
            <person name="Xu F."/>
            <person name="Jimenez-Gonzalez A."/>
            <person name="Einarsson E."/>
            <person name="Astvaldsson A."/>
            <person name="Peirasmaki D."/>
            <person name="Eckmann L."/>
            <person name="Andersson J.O."/>
            <person name="Svard S.G."/>
            <person name="Jerlstrom-Hultqvist J."/>
        </authorList>
    </citation>
    <scope>NUCLEOTIDE SEQUENCE [LARGE SCALE GENOMIC DNA]</scope>
    <source>
        <strain evidence="2 3">Roberts-Thomson</strain>
    </source>
</reference>
<dbReference type="VEuPathDB" id="GiardiaDB:GMRT_10451"/>
<evidence type="ECO:0000313" key="2">
    <source>
        <dbReference type="EMBL" id="TNJ30472.1"/>
    </source>
</evidence>
<keyword evidence="3" id="KW-1185">Reference proteome</keyword>
<gene>
    <name evidence="2" type="ORF">GMRT_10451</name>
</gene>
<sequence>MPIVMAILALTTHTERWSTPSSAITIQSRPLSNLITCPPAVRYCEPESCFVLGSLLSCAQCEAGFVPLDGLCTPVGEATRDVCTVMDSMASTATRCTACGDMYLLHRGGCYALSTLKSGLKGVESFVEPRTAGVCADGSAFTIPGVDGEFCKKCSETGEAPINGKCGTPVADTDHCTLDSKGACTDCNAGSGSNNYFLFYGGCYDQTSSPGSTLCKTVVDGKCTAPLIADAITFIKDEVLYLCSDTSADAGGMTNCGTCNYRYPTPDSSEKIFKCTDCIPGTGPISNSLSEIGACETCPQDCKGCADIGFGFGCMRCTPGKNSIDGICEANNNVCIDDVSSGYCQSCKNGYMRFLGACLSPYKASSMGICSKDNQFLVGEALVCKECKAGFVPIDGTCISIGAVNTGTRAAGDNICMKADGTTPVEKTATKCEACKNPTGSDNYFLFNGGCYPAEVSVGYTVGSHICSQASNGACADGKLLPTSGLYNNSGVLTLCSSRVPGCGQCVSDVTSGAVTCSACGFGYYGTAPDCKACSTVLSGCTVCDATTCSVCWDGSAPDSDGKCSSPPDHTSSSSSGLSGGAIAGIVIAVILVLSALGGLAGFLGWWFGCRKK</sequence>
<name>A0A4Z1SXG3_GIAMU</name>
<dbReference type="PANTHER" id="PTHR23275:SF100">
    <property type="entry name" value="EGF-LIKE DOMAIN-CONTAINING PROTEIN"/>
    <property type="match status" value="1"/>
</dbReference>
<evidence type="ECO:0000313" key="3">
    <source>
        <dbReference type="Proteomes" id="UP000315496"/>
    </source>
</evidence>